<organism evidence="1 2">
    <name type="scientific">Acinetobacter baumannii 1499986</name>
    <dbReference type="NCBI Taxonomy" id="1310673"/>
    <lineage>
        <taxon>Bacteria</taxon>
        <taxon>Pseudomonadati</taxon>
        <taxon>Pseudomonadota</taxon>
        <taxon>Gammaproteobacteria</taxon>
        <taxon>Moraxellales</taxon>
        <taxon>Moraxellaceae</taxon>
        <taxon>Acinetobacter</taxon>
        <taxon>Acinetobacter calcoaceticus/baumannii complex</taxon>
    </lineage>
</organism>
<accession>A0A836LXD6</accession>
<evidence type="ECO:0000313" key="1">
    <source>
        <dbReference type="EMBL" id="KCX97631.1"/>
    </source>
</evidence>
<dbReference type="AlphaFoldDB" id="A0A836LXD6"/>
<gene>
    <name evidence="1" type="ORF">J572_3924</name>
</gene>
<evidence type="ECO:0000313" key="2">
    <source>
        <dbReference type="Proteomes" id="UP000027309"/>
    </source>
</evidence>
<name>A0A836LXD6_ACIBA</name>
<proteinExistence type="predicted"/>
<protein>
    <submittedName>
        <fullName evidence="1">Uncharacterized protein</fullName>
    </submittedName>
</protein>
<reference evidence="1 2" key="1">
    <citation type="submission" date="2014-04" db="EMBL/GenBank/DDBJ databases">
        <title>Comparative genomics and transcriptomics to identify genetic mechanisms underlying the emergence of carbapenem resistant Acinetobacter baumannii (CRAb).</title>
        <authorList>
            <person name="Harris A.D."/>
            <person name="Johnson K.J."/>
            <person name="George J."/>
            <person name="Nadendla S."/>
            <person name="Daugherty S.C."/>
            <person name="Parankush S."/>
            <person name="Sadzewicz L."/>
            <person name="Tallon L."/>
            <person name="Sengamalay N."/>
            <person name="Hazen T.H."/>
            <person name="Rasko D.A."/>
        </authorList>
    </citation>
    <scope>NUCLEOTIDE SEQUENCE [LARGE SCALE GENOMIC DNA]</scope>
    <source>
        <strain evidence="1 2">1499986</strain>
    </source>
</reference>
<sequence length="45" mass="5026">MGKNEKTAIAIVIFVVIFLVAIRDRHTLDNTNDNVQQPNVSNTSK</sequence>
<dbReference type="EMBL" id="JMOA01000101">
    <property type="protein sequence ID" value="KCX97631.1"/>
    <property type="molecule type" value="Genomic_DNA"/>
</dbReference>
<dbReference type="Proteomes" id="UP000027309">
    <property type="component" value="Unassembled WGS sequence"/>
</dbReference>
<comment type="caution">
    <text evidence="1">The sequence shown here is derived from an EMBL/GenBank/DDBJ whole genome shotgun (WGS) entry which is preliminary data.</text>
</comment>